<reference evidence="2 3" key="1">
    <citation type="submission" date="2021-05" db="EMBL/GenBank/DDBJ databases">
        <title>A Polyphasic approach of four new species of the genus Ohtaekwangia: Ohtaekwangia histidinii sp. nov., Ohtaekwangia cretensis sp. nov., Ohtaekwangia indiensis sp. nov., Ohtaekwangia reichenbachii sp. nov. from diverse environment.</title>
        <authorList>
            <person name="Octaviana S."/>
        </authorList>
    </citation>
    <scope>NUCLEOTIDE SEQUENCE [LARGE SCALE GENOMIC DNA]</scope>
    <source>
        <strain evidence="2 3">PWU20</strain>
    </source>
</reference>
<proteinExistence type="predicted"/>
<keyword evidence="3" id="KW-1185">Reference proteome</keyword>
<dbReference type="EMBL" id="JAHESD010000010">
    <property type="protein sequence ID" value="MBT1702945.1"/>
    <property type="molecule type" value="Genomic_DNA"/>
</dbReference>
<dbReference type="Proteomes" id="UP000772618">
    <property type="component" value="Unassembled WGS sequence"/>
</dbReference>
<dbReference type="RefSeq" id="WP_254152915.1">
    <property type="nucleotide sequence ID" value="NZ_JAHESD010000010.1"/>
</dbReference>
<comment type="caution">
    <text evidence="2">The sequence shown here is derived from an EMBL/GenBank/DDBJ whole genome shotgun (WGS) entry which is preliminary data.</text>
</comment>
<dbReference type="Pfam" id="PF04233">
    <property type="entry name" value="Phage_Mu_F"/>
    <property type="match status" value="1"/>
</dbReference>
<evidence type="ECO:0000313" key="2">
    <source>
        <dbReference type="EMBL" id="MBT1702945.1"/>
    </source>
</evidence>
<gene>
    <name evidence="2" type="ORF">KK060_06620</name>
</gene>
<dbReference type="InterPro" id="IPR006528">
    <property type="entry name" value="Phage_head_morphogenesis_dom"/>
</dbReference>
<accession>A0ABS5VNB1</accession>
<evidence type="ECO:0000259" key="1">
    <source>
        <dbReference type="Pfam" id="PF04233"/>
    </source>
</evidence>
<protein>
    <submittedName>
        <fullName evidence="2">Phage head morphogenesis protein</fullName>
    </submittedName>
</protein>
<feature type="domain" description="Phage head morphogenesis" evidence="1">
    <location>
        <begin position="130"/>
        <end position="219"/>
    </location>
</feature>
<evidence type="ECO:0000313" key="3">
    <source>
        <dbReference type="Proteomes" id="UP000772618"/>
    </source>
</evidence>
<name>A0ABS5VNB1_9BACT</name>
<sequence>MPDLTAQLDSLYAHDCCSHVHLPDLADDDDLDRLIEAMVRQVWKDKGITPGTVNQDVTEAVARKLWAGVLQGYGKNPLDLDYETPDFNMLAALQKNVWQFSAAKNHTQLRQLTDALLDSEGKLRTFEQFKEAAFRINQDHMVRYLKAEYELAVAGAQMAGKWVDIEANKKTLPLLQFDAVMDTQTTALCKSLDGTILPVGHPFWNRFYPPNHWGCRSTVRQLASGVVTPESKIPSADIPDMFKTNLGKKGLIFPKDHPYFIGLPEEVIQPAARNATIPETFQKVYGKDFKNNPLPKEFWELVPENQYYGRSASSGRVYAGDAYFMPSTGDIIIKKGDRWKSSDLFKRRVVVHESAHAIHFKRKLITIDYIVPNIERRMKDLLESLENDGDIALLADKFRMSKHRDNIFELAALEKFNSYQPHELSELLVSALDAINGITIKGGARRVFGYGHAPTYMARNNNAYTEIFASIFENKFVGNPVWEHYFPTLYRDSIKLADDIINNELKK</sequence>
<organism evidence="2 3">
    <name type="scientific">Chryseosolibacter indicus</name>
    <dbReference type="NCBI Taxonomy" id="2782351"/>
    <lineage>
        <taxon>Bacteria</taxon>
        <taxon>Pseudomonadati</taxon>
        <taxon>Bacteroidota</taxon>
        <taxon>Cytophagia</taxon>
        <taxon>Cytophagales</taxon>
        <taxon>Chryseotaleaceae</taxon>
        <taxon>Chryseosolibacter</taxon>
    </lineage>
</organism>